<gene>
    <name evidence="1 2" type="primary">rsmA</name>
    <name evidence="1" type="synonym">ksgA</name>
    <name evidence="2" type="ORF">CCAX7_29440</name>
</gene>
<evidence type="ECO:0000313" key="3">
    <source>
        <dbReference type="Proteomes" id="UP000287394"/>
    </source>
</evidence>
<comment type="similarity">
    <text evidence="1">Belongs to the class I-like SAM-binding methyltransferase superfamily. rRNA adenine N(6)-methyltransferase family. RsmA subfamily.</text>
</comment>
<dbReference type="InterPro" id="IPR001737">
    <property type="entry name" value="KsgA/Erm"/>
</dbReference>
<feature type="binding site" evidence="1">
    <location>
        <position position="103"/>
    </location>
    <ligand>
        <name>S-adenosyl-L-methionine</name>
        <dbReference type="ChEBI" id="CHEBI:59789"/>
    </ligand>
</feature>
<dbReference type="FunFam" id="3.40.50.150:FF:000023">
    <property type="entry name" value="Ribosomal RNA small subunit methyltransferase A"/>
    <property type="match status" value="1"/>
</dbReference>
<evidence type="ECO:0000256" key="1">
    <source>
        <dbReference type="HAMAP-Rule" id="MF_00607"/>
    </source>
</evidence>
<dbReference type="GO" id="GO:0005829">
    <property type="term" value="C:cytosol"/>
    <property type="evidence" value="ECO:0007669"/>
    <property type="project" value="TreeGrafter"/>
</dbReference>
<keyword evidence="1 2" id="KW-0489">Methyltransferase</keyword>
<keyword evidence="1" id="KW-0808">Transferase</keyword>
<dbReference type="AlphaFoldDB" id="A0A402CT17"/>
<keyword evidence="1" id="KW-0694">RNA-binding</keyword>
<keyword evidence="3" id="KW-1185">Reference proteome</keyword>
<dbReference type="InterPro" id="IPR011530">
    <property type="entry name" value="rRNA_adenine_dimethylase"/>
</dbReference>
<dbReference type="Proteomes" id="UP000287394">
    <property type="component" value="Chromosome"/>
</dbReference>
<keyword evidence="1" id="KW-0949">S-adenosyl-L-methionine</keyword>
<organism evidence="2 3">
    <name type="scientific">Capsulimonas corticalis</name>
    <dbReference type="NCBI Taxonomy" id="2219043"/>
    <lineage>
        <taxon>Bacteria</taxon>
        <taxon>Bacillati</taxon>
        <taxon>Armatimonadota</taxon>
        <taxon>Armatimonadia</taxon>
        <taxon>Capsulimonadales</taxon>
        <taxon>Capsulimonadaceae</taxon>
        <taxon>Capsulimonas</taxon>
    </lineage>
</organism>
<reference evidence="2 3" key="1">
    <citation type="journal article" date="2019" name="Int. J. Syst. Evol. Microbiol.">
        <title>Capsulimonas corticalis gen. nov., sp. nov., an aerobic capsulated bacterium, of a novel bacterial order, Capsulimonadales ord. nov., of the class Armatimonadia of the phylum Armatimonadetes.</title>
        <authorList>
            <person name="Li J."/>
            <person name="Kudo C."/>
            <person name="Tonouchi A."/>
        </authorList>
    </citation>
    <scope>NUCLEOTIDE SEQUENCE [LARGE SCALE GENOMIC DNA]</scope>
    <source>
        <strain evidence="2 3">AX-7</strain>
    </source>
</reference>
<feature type="binding site" evidence="1">
    <location>
        <position position="78"/>
    </location>
    <ligand>
        <name>S-adenosyl-L-methionine</name>
        <dbReference type="ChEBI" id="CHEBI:59789"/>
    </ligand>
</feature>
<feature type="binding site" evidence="1">
    <location>
        <position position="128"/>
    </location>
    <ligand>
        <name>S-adenosyl-L-methionine</name>
        <dbReference type="ChEBI" id="CHEBI:59789"/>
    </ligand>
</feature>
<dbReference type="FunCoup" id="A0A402CT17">
    <property type="interactions" value="463"/>
</dbReference>
<dbReference type="EC" id="2.1.1.182" evidence="1"/>
<accession>A0A402CT17</accession>
<dbReference type="SMART" id="SM00650">
    <property type="entry name" value="rADc"/>
    <property type="match status" value="1"/>
</dbReference>
<keyword evidence="1" id="KW-0698">rRNA processing</keyword>
<evidence type="ECO:0000313" key="2">
    <source>
        <dbReference type="EMBL" id="BDI30893.1"/>
    </source>
</evidence>
<feature type="binding site" evidence="1">
    <location>
        <position position="27"/>
    </location>
    <ligand>
        <name>S-adenosyl-L-methionine</name>
        <dbReference type="ChEBI" id="CHEBI:59789"/>
    </ligand>
</feature>
<sequence length="288" mass="31048">MNLSSPAVVSAILKRHDLRPRRRFGQNFLIDANMLGKIVTAGGVGPGDQVLEIGAGLGVLTHALGETVTPEGRVVTVEIDRDLLPVLEETIGSLAQVNVVSADALSLDWPVFLREQFSEDKPVHTIANIPYNITTPLLTTMVENKDRICVIVLLVQKEVAQRLAAAPATSDYGSLSVYAQYHAKVEIIATVSRRVFLPAPDVDSAIVRLTPYTEPPIRAQDEPTFFAVVRAAFGQRRKALPNALTGDPALGWDRDKAAKALSAAGIDPQRRGETLSVAEFVKLADSGL</sequence>
<dbReference type="PANTHER" id="PTHR11727:SF7">
    <property type="entry name" value="DIMETHYLADENOSINE TRANSFERASE-RELATED"/>
    <property type="match status" value="1"/>
</dbReference>
<protein>
    <recommendedName>
        <fullName evidence="1">Ribosomal RNA small subunit methyltransferase A</fullName>
        <ecNumber evidence="1">2.1.1.182</ecNumber>
    </recommendedName>
    <alternativeName>
        <fullName evidence="1">16S rRNA (adenine(1518)-N(6)/adenine(1519)-N(6))-dimethyltransferase</fullName>
    </alternativeName>
    <alternativeName>
        <fullName evidence="1">16S rRNA dimethyladenosine transferase</fullName>
    </alternativeName>
    <alternativeName>
        <fullName evidence="1">16S rRNA dimethylase</fullName>
    </alternativeName>
    <alternativeName>
        <fullName evidence="1">S-adenosylmethionine-6-N', N'-adenosyl(rRNA) dimethyltransferase</fullName>
    </alternativeName>
</protein>
<dbReference type="PANTHER" id="PTHR11727">
    <property type="entry name" value="DIMETHYLADENOSINE TRANSFERASE"/>
    <property type="match status" value="1"/>
</dbReference>
<dbReference type="GO" id="GO:0003723">
    <property type="term" value="F:RNA binding"/>
    <property type="evidence" value="ECO:0007669"/>
    <property type="project" value="UniProtKB-UniRule"/>
</dbReference>
<dbReference type="HAMAP" id="MF_00607">
    <property type="entry name" value="16SrRNA_methyltr_A"/>
    <property type="match status" value="1"/>
</dbReference>
<dbReference type="Gene3D" id="3.40.50.150">
    <property type="entry name" value="Vaccinia Virus protein VP39"/>
    <property type="match status" value="1"/>
</dbReference>
<comment type="catalytic activity">
    <reaction evidence="1">
        <text>adenosine(1518)/adenosine(1519) in 16S rRNA + 4 S-adenosyl-L-methionine = N(6)-dimethyladenosine(1518)/N(6)-dimethyladenosine(1519) in 16S rRNA + 4 S-adenosyl-L-homocysteine + 4 H(+)</text>
        <dbReference type="Rhea" id="RHEA:19609"/>
        <dbReference type="Rhea" id="RHEA-COMP:10232"/>
        <dbReference type="Rhea" id="RHEA-COMP:10233"/>
        <dbReference type="ChEBI" id="CHEBI:15378"/>
        <dbReference type="ChEBI" id="CHEBI:57856"/>
        <dbReference type="ChEBI" id="CHEBI:59789"/>
        <dbReference type="ChEBI" id="CHEBI:74411"/>
        <dbReference type="ChEBI" id="CHEBI:74493"/>
        <dbReference type="EC" id="2.1.1.182"/>
    </reaction>
</comment>
<dbReference type="KEGG" id="ccot:CCAX7_29440"/>
<dbReference type="Gene3D" id="1.10.8.100">
    <property type="entry name" value="Ribosomal RNA adenine dimethylase-like, domain 2"/>
    <property type="match status" value="1"/>
</dbReference>
<dbReference type="GO" id="GO:0052908">
    <property type="term" value="F:16S rRNA (adenine(1518)-N(6)/adenine(1519)-N(6))-dimethyltransferase activity"/>
    <property type="evidence" value="ECO:0007669"/>
    <property type="project" value="UniProtKB-EC"/>
</dbReference>
<feature type="binding site" evidence="1">
    <location>
        <position position="54"/>
    </location>
    <ligand>
        <name>S-adenosyl-L-methionine</name>
        <dbReference type="ChEBI" id="CHEBI:59789"/>
    </ligand>
</feature>
<keyword evidence="1" id="KW-0963">Cytoplasm</keyword>
<dbReference type="OrthoDB" id="9814755at2"/>
<proteinExistence type="inferred from homology"/>
<dbReference type="Pfam" id="PF00398">
    <property type="entry name" value="RrnaAD"/>
    <property type="match status" value="1"/>
</dbReference>
<comment type="function">
    <text evidence="1">Specifically dimethylates two adjacent adenosines (A1518 and A1519) in the loop of a conserved hairpin near the 3'-end of 16S rRNA in the 30S particle. May play a critical role in biogenesis of 30S subunits.</text>
</comment>
<dbReference type="NCBIfam" id="TIGR00755">
    <property type="entry name" value="ksgA"/>
    <property type="match status" value="1"/>
</dbReference>
<feature type="binding site" evidence="1">
    <location>
        <position position="29"/>
    </location>
    <ligand>
        <name>S-adenosyl-L-methionine</name>
        <dbReference type="ChEBI" id="CHEBI:59789"/>
    </ligand>
</feature>
<dbReference type="InterPro" id="IPR029063">
    <property type="entry name" value="SAM-dependent_MTases_sf"/>
</dbReference>
<dbReference type="RefSeq" id="WP_119320525.1">
    <property type="nucleotide sequence ID" value="NZ_AP025739.1"/>
</dbReference>
<dbReference type="EMBL" id="AP025739">
    <property type="protein sequence ID" value="BDI30893.1"/>
    <property type="molecule type" value="Genomic_DNA"/>
</dbReference>
<comment type="subcellular location">
    <subcellularLocation>
        <location evidence="1">Cytoplasm</location>
    </subcellularLocation>
</comment>
<dbReference type="PROSITE" id="PS51689">
    <property type="entry name" value="SAM_RNA_A_N6_MT"/>
    <property type="match status" value="1"/>
</dbReference>
<dbReference type="InterPro" id="IPR023165">
    <property type="entry name" value="rRNA_Ade_diMease-like_C"/>
</dbReference>
<dbReference type="SUPFAM" id="SSF53335">
    <property type="entry name" value="S-adenosyl-L-methionine-dependent methyltransferases"/>
    <property type="match status" value="1"/>
</dbReference>
<name>A0A402CT17_9BACT</name>
<dbReference type="InterPro" id="IPR020598">
    <property type="entry name" value="rRNA_Ade_methylase_Trfase_N"/>
</dbReference>